<sequence length="122" mass="13589">MLCSKDKRDEGNPLFLFNPSTGNLLQILLHDNLDIEDLNNADEIADEYLLMAIKCQSDCNSSNDIKNIISRSLKVSKNARAVAKNYGIHPVQSRPSQGAYAPDSPPHKPWLHSHHGTLKLNT</sequence>
<reference evidence="3" key="1">
    <citation type="submission" date="2024-07" db="EMBL/GenBank/DDBJ databases">
        <title>Two chromosome-level genome assemblies of Korean endemic species Abeliophyllum distichum and Forsythia ovata (Oleaceae).</title>
        <authorList>
            <person name="Jang H."/>
        </authorList>
    </citation>
    <scope>NUCLEOTIDE SEQUENCE [LARGE SCALE GENOMIC DNA]</scope>
</reference>
<feature type="compositionally biased region" description="Basic residues" evidence="1">
    <location>
        <begin position="109"/>
        <end position="122"/>
    </location>
</feature>
<dbReference type="AlphaFoldDB" id="A0ABD1UUB2"/>
<comment type="caution">
    <text evidence="2">The sequence shown here is derived from an EMBL/GenBank/DDBJ whole genome shotgun (WGS) entry which is preliminary data.</text>
</comment>
<evidence type="ECO:0000313" key="2">
    <source>
        <dbReference type="EMBL" id="KAL2528658.1"/>
    </source>
</evidence>
<evidence type="ECO:0000313" key="3">
    <source>
        <dbReference type="Proteomes" id="UP001604277"/>
    </source>
</evidence>
<protein>
    <submittedName>
        <fullName evidence="2">Uncharacterized protein</fullName>
    </submittedName>
</protein>
<dbReference type="Proteomes" id="UP001604277">
    <property type="component" value="Unassembled WGS sequence"/>
</dbReference>
<name>A0ABD1UUB2_9LAMI</name>
<keyword evidence="3" id="KW-1185">Reference proteome</keyword>
<accession>A0ABD1UUB2</accession>
<evidence type="ECO:0000256" key="1">
    <source>
        <dbReference type="SAM" id="MobiDB-lite"/>
    </source>
</evidence>
<gene>
    <name evidence="2" type="ORF">Fot_21259</name>
</gene>
<proteinExistence type="predicted"/>
<organism evidence="2 3">
    <name type="scientific">Forsythia ovata</name>
    <dbReference type="NCBI Taxonomy" id="205694"/>
    <lineage>
        <taxon>Eukaryota</taxon>
        <taxon>Viridiplantae</taxon>
        <taxon>Streptophyta</taxon>
        <taxon>Embryophyta</taxon>
        <taxon>Tracheophyta</taxon>
        <taxon>Spermatophyta</taxon>
        <taxon>Magnoliopsida</taxon>
        <taxon>eudicotyledons</taxon>
        <taxon>Gunneridae</taxon>
        <taxon>Pentapetalae</taxon>
        <taxon>asterids</taxon>
        <taxon>lamiids</taxon>
        <taxon>Lamiales</taxon>
        <taxon>Oleaceae</taxon>
        <taxon>Forsythieae</taxon>
        <taxon>Forsythia</taxon>
    </lineage>
</organism>
<feature type="region of interest" description="Disordered" evidence="1">
    <location>
        <begin position="86"/>
        <end position="122"/>
    </location>
</feature>
<dbReference type="EMBL" id="JBFOLJ010000006">
    <property type="protein sequence ID" value="KAL2528658.1"/>
    <property type="molecule type" value="Genomic_DNA"/>
</dbReference>